<gene>
    <name evidence="10" type="ORF">M9189_01195</name>
</gene>
<evidence type="ECO:0000256" key="6">
    <source>
        <dbReference type="ARBA" id="ARBA00022723"/>
    </source>
</evidence>
<dbReference type="AlphaFoldDB" id="A0A9J6ZQZ9"/>
<dbReference type="KEGG" id="alkq:M9189_01195"/>
<dbReference type="SUPFAM" id="SSF102114">
    <property type="entry name" value="Radical SAM enzymes"/>
    <property type="match status" value="1"/>
</dbReference>
<name>A0A9J6ZQZ9_9BACT</name>
<accession>A0A9J6ZQZ9</accession>
<dbReference type="PANTHER" id="PTHR30538:SF0">
    <property type="entry name" value="L-LYSINE 2,3-AMINOMUTASE AQ_1632-RELATED"/>
    <property type="match status" value="1"/>
</dbReference>
<dbReference type="Proteomes" id="UP001056426">
    <property type="component" value="Chromosome"/>
</dbReference>
<comment type="cofactor">
    <cofactor evidence="1">
        <name>pyridoxal 5'-phosphate</name>
        <dbReference type="ChEBI" id="CHEBI:597326"/>
    </cofactor>
</comment>
<keyword evidence="7" id="KW-0663">Pyridoxal phosphate</keyword>
<dbReference type="GO" id="GO:0003824">
    <property type="term" value="F:catalytic activity"/>
    <property type="evidence" value="ECO:0007669"/>
    <property type="project" value="InterPro"/>
</dbReference>
<evidence type="ECO:0000256" key="2">
    <source>
        <dbReference type="ARBA" id="ARBA00001966"/>
    </source>
</evidence>
<dbReference type="InterPro" id="IPR007197">
    <property type="entry name" value="rSAM"/>
</dbReference>
<evidence type="ECO:0000256" key="3">
    <source>
        <dbReference type="ARBA" id="ARBA00008703"/>
    </source>
</evidence>
<keyword evidence="8" id="KW-0408">Iron</keyword>
<protein>
    <submittedName>
        <fullName evidence="10">Lysine 2,3-aminomutase</fullName>
    </submittedName>
</protein>
<dbReference type="SFLD" id="SFLDS00029">
    <property type="entry name" value="Radical_SAM"/>
    <property type="match status" value="1"/>
</dbReference>
<dbReference type="GO" id="GO:0046872">
    <property type="term" value="F:metal ion binding"/>
    <property type="evidence" value="ECO:0007669"/>
    <property type="project" value="UniProtKB-KW"/>
</dbReference>
<keyword evidence="6" id="KW-0479">Metal-binding</keyword>
<keyword evidence="9" id="KW-0411">Iron-sulfur</keyword>
<dbReference type="InterPro" id="IPR013785">
    <property type="entry name" value="Aldolase_TIM"/>
</dbReference>
<comment type="similarity">
    <text evidence="3">Belongs to the radical SAM superfamily. KamA family.</text>
</comment>
<evidence type="ECO:0000256" key="1">
    <source>
        <dbReference type="ARBA" id="ARBA00001933"/>
    </source>
</evidence>
<evidence type="ECO:0000313" key="11">
    <source>
        <dbReference type="Proteomes" id="UP001056426"/>
    </source>
</evidence>
<evidence type="ECO:0000313" key="10">
    <source>
        <dbReference type="EMBL" id="URW79974.1"/>
    </source>
</evidence>
<reference evidence="10" key="2">
    <citation type="submission" date="2022-06" db="EMBL/GenBank/DDBJ databases">
        <title>Xiashengella guii gen. nov. sp. nov., a bacterium isolated form anaerobic digestion tank.</title>
        <authorList>
            <person name="Huang H."/>
        </authorList>
    </citation>
    <scope>NUCLEOTIDE SEQUENCE</scope>
    <source>
        <strain evidence="10">Ai-910</strain>
    </source>
</reference>
<keyword evidence="5" id="KW-0949">S-adenosyl-L-methionine</keyword>
<dbReference type="SFLD" id="SFLDG01070">
    <property type="entry name" value="PLP-dependent"/>
    <property type="match status" value="1"/>
</dbReference>
<dbReference type="EMBL" id="CP098400">
    <property type="protein sequence ID" value="URW79974.1"/>
    <property type="molecule type" value="Genomic_DNA"/>
</dbReference>
<evidence type="ECO:0000256" key="4">
    <source>
        <dbReference type="ARBA" id="ARBA00022485"/>
    </source>
</evidence>
<evidence type="ECO:0000256" key="9">
    <source>
        <dbReference type="ARBA" id="ARBA00023014"/>
    </source>
</evidence>
<organism evidence="10 11">
    <name type="scientific">Xiashengella succiniciproducens</name>
    <dbReference type="NCBI Taxonomy" id="2949635"/>
    <lineage>
        <taxon>Bacteria</taxon>
        <taxon>Pseudomonadati</taxon>
        <taxon>Bacteroidota</taxon>
        <taxon>Bacteroidia</taxon>
        <taxon>Marinilabiliales</taxon>
        <taxon>Marinilabiliaceae</taxon>
        <taxon>Xiashengella</taxon>
    </lineage>
</organism>
<dbReference type="GO" id="GO:0051539">
    <property type="term" value="F:4 iron, 4 sulfur cluster binding"/>
    <property type="evidence" value="ECO:0007669"/>
    <property type="project" value="UniProtKB-KW"/>
</dbReference>
<dbReference type="InterPro" id="IPR003739">
    <property type="entry name" value="Lys_aminomutase/Glu_NH3_mut"/>
</dbReference>
<dbReference type="Gene3D" id="3.20.20.70">
    <property type="entry name" value="Aldolase class I"/>
    <property type="match status" value="1"/>
</dbReference>
<sequence length="433" mass="49850">MIYQTYTPRNYMQIAQLSKVSKEDLHNIDVVSRVLPFKTNNYVVSELIDWDNYQNDPMYILNFPQKGMLKPEHFTRIEKLILNEEDPSVIKSASEEIRKELNPHPAGQAHNIPVYMGEMMQGVQHKYNETLLFFPSQGQTCHAYCTFCFRWPQFVTTDSIKFAMKEIENIIGYIREHEEITDILITGGDPMVMKASVLDTYVSALLEADLPHLQNIRIGSKTLSFWPYRYLTDPDAEEILGVFRKITDAGKSLCFMAHFNHPRELETEAVIKAIKKIRETGAQIRTQSPLLKHINAKSGIWATMWKKQVQLGMIPYYMFIARDTGAQEYFGVSLDRAWDIFRRAYSSVSGVARTVRGPSMSSSPGKIRIAGVTDVNGEKVFVLEFIQGRNNDWVGRPFFARFNKNAYWLDDLEPAFGADSFFYEDELAELLLN</sequence>
<dbReference type="InterPro" id="IPR058240">
    <property type="entry name" value="rSAM_sf"/>
</dbReference>
<keyword evidence="11" id="KW-1185">Reference proteome</keyword>
<reference evidence="10" key="1">
    <citation type="submission" date="2022-05" db="EMBL/GenBank/DDBJ databases">
        <authorList>
            <person name="Sun X."/>
        </authorList>
    </citation>
    <scope>NUCLEOTIDE SEQUENCE</scope>
    <source>
        <strain evidence="10">Ai-910</strain>
    </source>
</reference>
<evidence type="ECO:0000256" key="8">
    <source>
        <dbReference type="ARBA" id="ARBA00023004"/>
    </source>
</evidence>
<comment type="cofactor">
    <cofactor evidence="2">
        <name>[4Fe-4S] cluster</name>
        <dbReference type="ChEBI" id="CHEBI:49883"/>
    </cofactor>
</comment>
<evidence type="ECO:0000256" key="5">
    <source>
        <dbReference type="ARBA" id="ARBA00022691"/>
    </source>
</evidence>
<dbReference type="PANTHER" id="PTHR30538">
    <property type="entry name" value="LYSINE 2,3-AMINOMUTASE-RELATED"/>
    <property type="match status" value="1"/>
</dbReference>
<dbReference type="RefSeq" id="WP_250724086.1">
    <property type="nucleotide sequence ID" value="NZ_CP098400.1"/>
</dbReference>
<proteinExistence type="inferred from homology"/>
<keyword evidence="4" id="KW-0004">4Fe-4S</keyword>
<evidence type="ECO:0000256" key="7">
    <source>
        <dbReference type="ARBA" id="ARBA00022898"/>
    </source>
</evidence>